<evidence type="ECO:0000256" key="1">
    <source>
        <dbReference type="ARBA" id="ARBA00022491"/>
    </source>
</evidence>
<dbReference type="InterPro" id="IPR039538">
    <property type="entry name" value="BetI_C"/>
</dbReference>
<evidence type="ECO:0000313" key="8">
    <source>
        <dbReference type="Proteomes" id="UP000660454"/>
    </source>
</evidence>
<dbReference type="PANTHER" id="PTHR30055:SF234">
    <property type="entry name" value="HTH-TYPE TRANSCRIPTIONAL REGULATOR BETI"/>
    <property type="match status" value="1"/>
</dbReference>
<dbReference type="Gene3D" id="1.10.357.10">
    <property type="entry name" value="Tetracycline Repressor, domain 2"/>
    <property type="match status" value="1"/>
</dbReference>
<comment type="caution">
    <text evidence="7">The sequence shown here is derived from an EMBL/GenBank/DDBJ whole genome shotgun (WGS) entry which is preliminary data.</text>
</comment>
<gene>
    <name evidence="7" type="ORF">Msi02_78140</name>
</gene>
<dbReference type="InterPro" id="IPR009057">
    <property type="entry name" value="Homeodomain-like_sf"/>
</dbReference>
<dbReference type="Pfam" id="PF00440">
    <property type="entry name" value="TetR_N"/>
    <property type="match status" value="1"/>
</dbReference>
<evidence type="ECO:0000259" key="6">
    <source>
        <dbReference type="PROSITE" id="PS50977"/>
    </source>
</evidence>
<dbReference type="Proteomes" id="UP000660454">
    <property type="component" value="Unassembled WGS sequence"/>
</dbReference>
<evidence type="ECO:0000256" key="4">
    <source>
        <dbReference type="ARBA" id="ARBA00023163"/>
    </source>
</evidence>
<evidence type="ECO:0000313" key="7">
    <source>
        <dbReference type="EMBL" id="GIH66997.1"/>
    </source>
</evidence>
<evidence type="ECO:0000256" key="2">
    <source>
        <dbReference type="ARBA" id="ARBA00023015"/>
    </source>
</evidence>
<feature type="DNA-binding region" description="H-T-H motif" evidence="5">
    <location>
        <begin position="37"/>
        <end position="56"/>
    </location>
</feature>
<dbReference type="Pfam" id="PF13977">
    <property type="entry name" value="TetR_C_6"/>
    <property type="match status" value="1"/>
</dbReference>
<sequence length="197" mass="22338">MRMVRESKITLERPDMRAHVLKAALLAIEEVGFTQLRVKDIADRAGMSTSHVLYYFGSRDRILISTLLMSEADLDERRGAELARLDARAALDRLVELYLPRGRQDVRWRLWAQVIARPPDDEETLLRLDGFFRSWAAELAAIVRRLSDLGAEAAEDFAVRHCRLMDGLSGDVLLGIPGHDALWAKETVLASMRRELA</sequence>
<organism evidence="7 8">
    <name type="scientific">Microbispora siamensis</name>
    <dbReference type="NCBI Taxonomy" id="564413"/>
    <lineage>
        <taxon>Bacteria</taxon>
        <taxon>Bacillati</taxon>
        <taxon>Actinomycetota</taxon>
        <taxon>Actinomycetes</taxon>
        <taxon>Streptosporangiales</taxon>
        <taxon>Streptosporangiaceae</taxon>
        <taxon>Microbispora</taxon>
    </lineage>
</organism>
<name>A0ABQ4H013_9ACTN</name>
<evidence type="ECO:0000256" key="5">
    <source>
        <dbReference type="PROSITE-ProRule" id="PRU00335"/>
    </source>
</evidence>
<keyword evidence="1" id="KW-0678">Repressor</keyword>
<dbReference type="InterPro" id="IPR050109">
    <property type="entry name" value="HTH-type_TetR-like_transc_reg"/>
</dbReference>
<dbReference type="PROSITE" id="PS50977">
    <property type="entry name" value="HTH_TETR_2"/>
    <property type="match status" value="1"/>
</dbReference>
<dbReference type="EMBL" id="BOOF01000064">
    <property type="protein sequence ID" value="GIH66997.1"/>
    <property type="molecule type" value="Genomic_DNA"/>
</dbReference>
<protein>
    <submittedName>
        <fullName evidence="7">Transcriptional regulator</fullName>
    </submittedName>
</protein>
<keyword evidence="4" id="KW-0804">Transcription</keyword>
<keyword evidence="2" id="KW-0805">Transcription regulation</keyword>
<dbReference type="InterPro" id="IPR001647">
    <property type="entry name" value="HTH_TetR"/>
</dbReference>
<dbReference type="SUPFAM" id="SSF46689">
    <property type="entry name" value="Homeodomain-like"/>
    <property type="match status" value="1"/>
</dbReference>
<accession>A0ABQ4H013</accession>
<dbReference type="PRINTS" id="PR00455">
    <property type="entry name" value="HTHTETR"/>
</dbReference>
<evidence type="ECO:0000256" key="3">
    <source>
        <dbReference type="ARBA" id="ARBA00023125"/>
    </source>
</evidence>
<keyword evidence="3 5" id="KW-0238">DNA-binding</keyword>
<reference evidence="7 8" key="1">
    <citation type="submission" date="2021-01" db="EMBL/GenBank/DDBJ databases">
        <title>Whole genome shotgun sequence of Microbispora siamensis NBRC 104113.</title>
        <authorList>
            <person name="Komaki H."/>
            <person name="Tamura T."/>
        </authorList>
    </citation>
    <scope>NUCLEOTIDE SEQUENCE [LARGE SCALE GENOMIC DNA]</scope>
    <source>
        <strain evidence="7 8">NBRC 104113</strain>
    </source>
</reference>
<dbReference type="PANTHER" id="PTHR30055">
    <property type="entry name" value="HTH-TYPE TRANSCRIPTIONAL REGULATOR RUTR"/>
    <property type="match status" value="1"/>
</dbReference>
<proteinExistence type="predicted"/>
<keyword evidence="8" id="KW-1185">Reference proteome</keyword>
<feature type="domain" description="HTH tetR-type" evidence="6">
    <location>
        <begin position="14"/>
        <end position="74"/>
    </location>
</feature>